<dbReference type="InterPro" id="IPR036971">
    <property type="entry name" value="PDEase_catalytic_dom_sf"/>
</dbReference>
<name>A0A238C4T4_9BILA</name>
<dbReference type="Gene3D" id="1.10.1300.10">
    <property type="entry name" value="3'5'-cyclic nucleotide phosphodiesterase, catalytic domain"/>
    <property type="match status" value="1"/>
</dbReference>
<dbReference type="GO" id="GO:0004114">
    <property type="term" value="F:3',5'-cyclic-nucleotide phosphodiesterase activity"/>
    <property type="evidence" value="ECO:0007669"/>
    <property type="project" value="InterPro"/>
</dbReference>
<dbReference type="OrthoDB" id="5868954at2759"/>
<sequence length="332" mass="36883">MKGNFHIKQSYLPIDKSESDKEKSEESVLLYQIAKAGDITGLFISDPEKRRNWNKTKEMVLTKMIQTLERNSLSMAMGQKASKPRLSNITFSTVTSATGLPTIAAEPSRPRSSSYWKQPEHEGCESTSRDNEHYSQPQTSSAPATDTSILIDKKQKEDSLLIRTSKNNRNTQSDEVDANVVACSSLEQTSGFVILLSDGTTYSCEELNSNDELVRIAEWDFPIFHFAEQHPTTILSRDCKTIPALIFTVCSSVEHSLLNHNRIHAADVLHGCYYLTCHPVCASLGTSANPESSSLPTSDKSPLPLSGNMSTLEGSFFNFNNLKTLDSEHLRL</sequence>
<keyword evidence="3" id="KW-1185">Reference proteome</keyword>
<evidence type="ECO:0000256" key="1">
    <source>
        <dbReference type="SAM" id="MobiDB-lite"/>
    </source>
</evidence>
<proteinExistence type="predicted"/>
<dbReference type="EMBL" id="KZ269979">
    <property type="protein sequence ID" value="OZC11918.1"/>
    <property type="molecule type" value="Genomic_DNA"/>
</dbReference>
<accession>A0A238C4T4</accession>
<feature type="region of interest" description="Disordered" evidence="1">
    <location>
        <begin position="101"/>
        <end position="149"/>
    </location>
</feature>
<reference evidence="2 3" key="1">
    <citation type="submission" date="2015-12" db="EMBL/GenBank/DDBJ databases">
        <title>Draft genome of the nematode, Onchocerca flexuosa.</title>
        <authorList>
            <person name="Mitreva M."/>
        </authorList>
    </citation>
    <scope>NUCLEOTIDE SEQUENCE [LARGE SCALE GENOMIC DNA]</scope>
    <source>
        <strain evidence="2">Red Deer</strain>
    </source>
</reference>
<dbReference type="AlphaFoldDB" id="A0A238C4T4"/>
<gene>
    <name evidence="2" type="ORF">X798_01099</name>
</gene>
<dbReference type="GO" id="GO:0007165">
    <property type="term" value="P:signal transduction"/>
    <property type="evidence" value="ECO:0007669"/>
    <property type="project" value="InterPro"/>
</dbReference>
<feature type="compositionally biased region" description="Polar residues" evidence="1">
    <location>
        <begin position="134"/>
        <end position="148"/>
    </location>
</feature>
<organism evidence="2 3">
    <name type="scientific">Onchocerca flexuosa</name>
    <dbReference type="NCBI Taxonomy" id="387005"/>
    <lineage>
        <taxon>Eukaryota</taxon>
        <taxon>Metazoa</taxon>
        <taxon>Ecdysozoa</taxon>
        <taxon>Nematoda</taxon>
        <taxon>Chromadorea</taxon>
        <taxon>Rhabditida</taxon>
        <taxon>Spirurina</taxon>
        <taxon>Spiruromorpha</taxon>
        <taxon>Filarioidea</taxon>
        <taxon>Onchocercidae</taxon>
        <taxon>Onchocerca</taxon>
    </lineage>
</organism>
<dbReference type="Proteomes" id="UP000242913">
    <property type="component" value="Unassembled WGS sequence"/>
</dbReference>
<evidence type="ECO:0000313" key="2">
    <source>
        <dbReference type="EMBL" id="OZC11918.1"/>
    </source>
</evidence>
<protein>
    <submittedName>
        <fullName evidence="2">Uncharacterized protein</fullName>
    </submittedName>
</protein>
<evidence type="ECO:0000313" key="3">
    <source>
        <dbReference type="Proteomes" id="UP000242913"/>
    </source>
</evidence>
<feature type="compositionally biased region" description="Basic and acidic residues" evidence="1">
    <location>
        <begin position="118"/>
        <end position="133"/>
    </location>
</feature>
<dbReference type="SUPFAM" id="SSF109604">
    <property type="entry name" value="HD-domain/PDEase-like"/>
    <property type="match status" value="1"/>
</dbReference>